<reference evidence="2 3" key="1">
    <citation type="submission" date="2017-10" db="EMBL/GenBank/DDBJ databases">
        <title>Bacillus sp. nov., a halophilic bacterium isolated from a Keqin Lake.</title>
        <authorList>
            <person name="Wang H."/>
        </authorList>
    </citation>
    <scope>NUCLEOTIDE SEQUENCE [LARGE SCALE GENOMIC DNA]</scope>
    <source>
        <strain evidence="2 3">KQ-12</strain>
    </source>
</reference>
<gene>
    <name evidence="2" type="ORF">CR194_17810</name>
</gene>
<evidence type="ECO:0000313" key="2">
    <source>
        <dbReference type="EMBL" id="PYZ92050.1"/>
    </source>
</evidence>
<dbReference type="AlphaFoldDB" id="A0A323TAJ5"/>
<dbReference type="InterPro" id="IPR051531">
    <property type="entry name" value="N-acetyltransferase"/>
</dbReference>
<evidence type="ECO:0000259" key="1">
    <source>
        <dbReference type="PROSITE" id="PS51186"/>
    </source>
</evidence>
<dbReference type="EMBL" id="PDOD01000005">
    <property type="protein sequence ID" value="PYZ92050.1"/>
    <property type="molecule type" value="Genomic_DNA"/>
</dbReference>
<dbReference type="PANTHER" id="PTHR43792:SF13">
    <property type="entry name" value="ACETYLTRANSFERASE"/>
    <property type="match status" value="1"/>
</dbReference>
<dbReference type="PANTHER" id="PTHR43792">
    <property type="entry name" value="GNAT FAMILY, PUTATIVE (AFU_ORTHOLOGUE AFUA_3G00765)-RELATED-RELATED"/>
    <property type="match status" value="1"/>
</dbReference>
<dbReference type="InterPro" id="IPR000182">
    <property type="entry name" value="GNAT_dom"/>
</dbReference>
<dbReference type="Proteomes" id="UP000248214">
    <property type="component" value="Unassembled WGS sequence"/>
</dbReference>
<proteinExistence type="predicted"/>
<sequence length="157" mass="18337">MELILHTNRLNLAACSHHLFPLMQKELYDTHPHITAHLDQLEKNPTLYGWGPWLILQANHQHIVGDIGFKGKPDHRDSLEVGYGIRPQYQNNGFATEALEGLIDWAFNQKHVRSVTAQCRHDNYSSIRVLEKVHMLPMKEEFQMIHWCRKANILLKK</sequence>
<feature type="domain" description="N-acetyltransferase" evidence="1">
    <location>
        <begin position="10"/>
        <end position="157"/>
    </location>
</feature>
<accession>A0A323TAJ5</accession>
<evidence type="ECO:0000313" key="3">
    <source>
        <dbReference type="Proteomes" id="UP000248214"/>
    </source>
</evidence>
<keyword evidence="2" id="KW-0808">Transferase</keyword>
<dbReference type="InterPro" id="IPR016181">
    <property type="entry name" value="Acyl_CoA_acyltransferase"/>
</dbReference>
<protein>
    <submittedName>
        <fullName evidence="2">GNAT family N-acetyltransferase</fullName>
    </submittedName>
</protein>
<dbReference type="Pfam" id="PF13302">
    <property type="entry name" value="Acetyltransf_3"/>
    <property type="match status" value="1"/>
</dbReference>
<dbReference type="OrthoDB" id="452315at2"/>
<dbReference type="PROSITE" id="PS51186">
    <property type="entry name" value="GNAT"/>
    <property type="match status" value="1"/>
</dbReference>
<dbReference type="SUPFAM" id="SSF55729">
    <property type="entry name" value="Acyl-CoA N-acyltransferases (Nat)"/>
    <property type="match status" value="1"/>
</dbReference>
<dbReference type="GO" id="GO:0016747">
    <property type="term" value="F:acyltransferase activity, transferring groups other than amino-acyl groups"/>
    <property type="evidence" value="ECO:0007669"/>
    <property type="project" value="InterPro"/>
</dbReference>
<comment type="caution">
    <text evidence="2">The sequence shown here is derived from an EMBL/GenBank/DDBJ whole genome shotgun (WGS) entry which is preliminary data.</text>
</comment>
<keyword evidence="3" id="KW-1185">Reference proteome</keyword>
<dbReference type="CDD" id="cd04301">
    <property type="entry name" value="NAT_SF"/>
    <property type="match status" value="1"/>
</dbReference>
<organism evidence="2 3">
    <name type="scientific">Salipaludibacillus keqinensis</name>
    <dbReference type="NCBI Taxonomy" id="2045207"/>
    <lineage>
        <taxon>Bacteria</taxon>
        <taxon>Bacillati</taxon>
        <taxon>Bacillota</taxon>
        <taxon>Bacilli</taxon>
        <taxon>Bacillales</taxon>
        <taxon>Bacillaceae</taxon>
    </lineage>
</organism>
<name>A0A323TAJ5_9BACI</name>
<dbReference type="Gene3D" id="3.40.630.30">
    <property type="match status" value="1"/>
</dbReference>
<dbReference type="RefSeq" id="WP_110611578.1">
    <property type="nucleotide sequence ID" value="NZ_PDOD01000005.1"/>
</dbReference>